<dbReference type="PANTHER" id="PTHR48466:SF2">
    <property type="entry name" value="OS10G0509000 PROTEIN"/>
    <property type="match status" value="1"/>
</dbReference>
<evidence type="ECO:0000256" key="2">
    <source>
        <dbReference type="ARBA" id="ARBA00022741"/>
    </source>
</evidence>
<feature type="coiled-coil region" evidence="8">
    <location>
        <begin position="522"/>
        <end position="599"/>
    </location>
</feature>
<evidence type="ECO:0000256" key="1">
    <source>
        <dbReference type="ARBA" id="ARBA00022730"/>
    </source>
</evidence>
<organism evidence="11 12">
    <name type="scientific">Paenibacillus harenae</name>
    <dbReference type="NCBI Taxonomy" id="306543"/>
    <lineage>
        <taxon>Bacteria</taxon>
        <taxon>Bacillati</taxon>
        <taxon>Bacillota</taxon>
        <taxon>Bacilli</taxon>
        <taxon>Bacillales</taxon>
        <taxon>Paenibacillaceae</taxon>
        <taxon>Paenibacillus</taxon>
    </lineage>
</organism>
<accession>A0ABT9TV73</accession>
<sequence length="791" mass="87061">MDTKILSTLEYPKIIHKLTHHAATSLGKAAAEQLQPVSDLEAVKPLLQATDEAYTADRLKGSAPFGGITDITAPLHRARIGGTLNPEELLNIASTSRGGRRVKKHIGVIHEDHPIPLLQFQAEQITENKPLEDAIFDCIDDQAEVMDSASPELASIRRELRSGESRIREKMEQMVRSSSVQKMLQDAIVTLRNDRYVIPVKQEYRSNFGGIVHDQSGSGATLFIEPEAIVAMNNKLRELKAGEMREIEKILQKLTALTSDHVEDLLINQDLLAQLDFAFAKARLAHEMKATQPRMNDRGFLKLKRGRHPLLASDKVVPIDVELGNQYSAIIVTGPNTGGKTVSLKTIGLLSLMAMSGLFVPAEEGSQLCVFDAIYADIGDEQSIEQSLSTFSSHLTNIIRILKSMTSKSLVLLDELGAGTDPAEGSALAIAILEHIHAKESRIVATTHYSELKAYAFNRKGIINASMEFDVATLSPTYRLLVGVPGRSNAFAIAERLGLRTEIIDRARGEVSEEDQRVESMIASLEENRLSAESERQTAESLRRQVEALQARHEAERLKFEEQKEKLLQKAHDEAREAVAKAKREAEQIIADLRKLALEEGASVKEHKLIEARRKLDDATPEQLKPKRGGAGAGVGSKPAKIEAGDEVMVYSLNQKGIVAELHGSEATVQLGILKMKVSLDDMELLKSTATAAKQQQPKQAASLKRSRDENVRMELDLRGESLEEAIMEVDRFLDESFLSGLGQVYIIHGKGTGVLRTGIQQYLRKHSHVKAFRLGNYGEGGAGVTVAELK</sequence>
<dbReference type="SMART" id="SM00534">
    <property type="entry name" value="MUTSac"/>
    <property type="match status" value="1"/>
</dbReference>
<dbReference type="InterPro" id="IPR045076">
    <property type="entry name" value="MutS"/>
</dbReference>
<dbReference type="PROSITE" id="PS00486">
    <property type="entry name" value="DNA_MISMATCH_REPAIR_2"/>
    <property type="match status" value="1"/>
</dbReference>
<keyword evidence="7" id="KW-0255">Endonuclease</keyword>
<dbReference type="SUPFAM" id="SSF160443">
    <property type="entry name" value="SMR domain-like"/>
    <property type="match status" value="1"/>
</dbReference>
<dbReference type="EC" id="3.1.-.-" evidence="7"/>
<dbReference type="InterPro" id="IPR036063">
    <property type="entry name" value="Smr_dom_sf"/>
</dbReference>
<dbReference type="CDD" id="cd06503">
    <property type="entry name" value="ATP-synt_Fo_b"/>
    <property type="match status" value="1"/>
</dbReference>
<dbReference type="Gene3D" id="3.30.1370.110">
    <property type="match status" value="1"/>
</dbReference>
<keyword evidence="1 7" id="KW-0699">rRNA-binding</keyword>
<dbReference type="SMART" id="SM00533">
    <property type="entry name" value="MUTSd"/>
    <property type="match status" value="1"/>
</dbReference>
<keyword evidence="7" id="KW-0540">Nuclease</keyword>
<dbReference type="InterPro" id="IPR002625">
    <property type="entry name" value="Smr_dom"/>
</dbReference>
<dbReference type="SUPFAM" id="SSF48334">
    <property type="entry name" value="DNA repair protein MutS, domain III"/>
    <property type="match status" value="1"/>
</dbReference>
<dbReference type="Pfam" id="PF01713">
    <property type="entry name" value="Smr"/>
    <property type="match status" value="1"/>
</dbReference>
<proteinExistence type="inferred from homology"/>
<keyword evidence="5 7" id="KW-0694">RNA-binding</keyword>
<evidence type="ECO:0000256" key="5">
    <source>
        <dbReference type="ARBA" id="ARBA00022884"/>
    </source>
</evidence>
<keyword evidence="2 7" id="KW-0547">Nucleotide-binding</keyword>
<feature type="domain" description="Smr" evidence="10">
    <location>
        <begin position="716"/>
        <end position="791"/>
    </location>
</feature>
<dbReference type="PIRSF" id="PIRSF005814">
    <property type="entry name" value="MutS_YshD"/>
    <property type="match status" value="1"/>
</dbReference>
<comment type="subunit">
    <text evidence="7">Homodimer. Binds to stalled ribosomes, contacting rRNA.</text>
</comment>
<evidence type="ECO:0000256" key="7">
    <source>
        <dbReference type="HAMAP-Rule" id="MF_00092"/>
    </source>
</evidence>
<feature type="binding site" evidence="7">
    <location>
        <begin position="334"/>
        <end position="341"/>
    </location>
    <ligand>
        <name>ATP</name>
        <dbReference type="ChEBI" id="CHEBI:30616"/>
    </ligand>
</feature>
<dbReference type="InterPro" id="IPR036187">
    <property type="entry name" value="DNA_mismatch_repair_MutS_sf"/>
</dbReference>
<dbReference type="EMBL" id="JAUSSU010000001">
    <property type="protein sequence ID" value="MDQ0110982.1"/>
    <property type="molecule type" value="Genomic_DNA"/>
</dbReference>
<dbReference type="HAMAP" id="MF_00092">
    <property type="entry name" value="MutS2"/>
    <property type="match status" value="1"/>
</dbReference>
<comment type="similarity">
    <text evidence="7">Belongs to the DNA mismatch repair MutS family. MutS2 subfamily.</text>
</comment>
<name>A0ABT9TV73_PAEHA</name>
<dbReference type="InterPro" id="IPR000432">
    <property type="entry name" value="DNA_mismatch_repair_MutS_C"/>
</dbReference>
<evidence type="ECO:0000256" key="8">
    <source>
        <dbReference type="SAM" id="Coils"/>
    </source>
</evidence>
<dbReference type="SUPFAM" id="SSF52540">
    <property type="entry name" value="P-loop containing nucleoside triphosphate hydrolases"/>
    <property type="match status" value="1"/>
</dbReference>
<feature type="region of interest" description="Disordered" evidence="9">
    <location>
        <begin position="614"/>
        <end position="639"/>
    </location>
</feature>
<evidence type="ECO:0000259" key="10">
    <source>
        <dbReference type="PROSITE" id="PS50828"/>
    </source>
</evidence>
<keyword evidence="6 7" id="KW-0238">DNA-binding</keyword>
<gene>
    <name evidence="7" type="primary">mutS2</name>
    <name evidence="7" type="synonym">rqcU</name>
    <name evidence="11" type="ORF">J2T15_000398</name>
</gene>
<comment type="function">
    <text evidence="7">Acts as a ribosome collision sensor, splitting the ribosome into its 2 subunits. Detects stalled/collided 70S ribosomes which it binds and splits by an ATP-hydrolysis driven conformational change. Acts upstream of the ribosome quality control system (RQC), a ribosome-associated complex that mediates the extraction of incompletely synthesized nascent chains from stalled ribosomes and their subsequent degradation. Probably generates substrates for RQC.</text>
</comment>
<evidence type="ECO:0000313" key="11">
    <source>
        <dbReference type="EMBL" id="MDQ0110982.1"/>
    </source>
</evidence>
<dbReference type="CDD" id="cd03280">
    <property type="entry name" value="ABC_MutS2"/>
    <property type="match status" value="1"/>
</dbReference>
<dbReference type="Gene3D" id="3.40.50.300">
    <property type="entry name" value="P-loop containing nucleotide triphosphate hydrolases"/>
    <property type="match status" value="1"/>
</dbReference>
<dbReference type="RefSeq" id="WP_307200519.1">
    <property type="nucleotide sequence ID" value="NZ_JAUSSU010000001.1"/>
</dbReference>
<evidence type="ECO:0000256" key="4">
    <source>
        <dbReference type="ARBA" id="ARBA00022840"/>
    </source>
</evidence>
<dbReference type="SMART" id="SM00463">
    <property type="entry name" value="SMR"/>
    <property type="match status" value="1"/>
</dbReference>
<dbReference type="NCBIfam" id="TIGR01069">
    <property type="entry name" value="mutS2"/>
    <property type="match status" value="1"/>
</dbReference>
<comment type="caution">
    <text evidence="11">The sequence shown here is derived from an EMBL/GenBank/DDBJ whole genome shotgun (WGS) entry which is preliminary data.</text>
</comment>
<dbReference type="InterPro" id="IPR046893">
    <property type="entry name" value="MSSS"/>
</dbReference>
<protein>
    <recommendedName>
        <fullName evidence="7">Endonuclease MutS2</fullName>
        <ecNumber evidence="7">3.1.-.-</ecNumber>
    </recommendedName>
    <alternativeName>
        <fullName evidence="7">Ribosome-associated protein quality control-upstream factor</fullName>
        <shortName evidence="7">RQC-upstream factor</shortName>
        <shortName evidence="7">RqcU</shortName>
        <ecNumber evidence="7">3.6.4.-</ecNumber>
    </alternativeName>
</protein>
<evidence type="ECO:0000256" key="6">
    <source>
        <dbReference type="ARBA" id="ARBA00023125"/>
    </source>
</evidence>
<dbReference type="EC" id="3.6.4.-" evidence="7"/>
<dbReference type="Pfam" id="PF20297">
    <property type="entry name" value="MSSS"/>
    <property type="match status" value="1"/>
</dbReference>
<reference evidence="11 12" key="1">
    <citation type="submission" date="2023-07" db="EMBL/GenBank/DDBJ databases">
        <title>Sorghum-associated microbial communities from plants grown in Nebraska, USA.</title>
        <authorList>
            <person name="Schachtman D."/>
        </authorList>
    </citation>
    <scope>NUCLEOTIDE SEQUENCE [LARGE SCALE GENOMIC DNA]</scope>
    <source>
        <strain evidence="11 12">CC482</strain>
    </source>
</reference>
<evidence type="ECO:0000256" key="3">
    <source>
        <dbReference type="ARBA" id="ARBA00022801"/>
    </source>
</evidence>
<evidence type="ECO:0000313" key="12">
    <source>
        <dbReference type="Proteomes" id="UP001229346"/>
    </source>
</evidence>
<keyword evidence="8" id="KW-0175">Coiled coil</keyword>
<keyword evidence="12" id="KW-1185">Reference proteome</keyword>
<dbReference type="PROSITE" id="PS50828">
    <property type="entry name" value="SMR"/>
    <property type="match status" value="1"/>
</dbReference>
<evidence type="ECO:0000256" key="9">
    <source>
        <dbReference type="SAM" id="MobiDB-lite"/>
    </source>
</evidence>
<dbReference type="InterPro" id="IPR027417">
    <property type="entry name" value="P-loop_NTPase"/>
</dbReference>
<comment type="function">
    <text evidence="7">Endonuclease that is involved in the suppression of homologous recombination and thus may have a key role in the control of bacterial genetic diversity.</text>
</comment>
<dbReference type="PANTHER" id="PTHR48466">
    <property type="entry name" value="OS10G0509000 PROTEIN-RELATED"/>
    <property type="match status" value="1"/>
</dbReference>
<dbReference type="InterPro" id="IPR007696">
    <property type="entry name" value="DNA_mismatch_repair_MutS_core"/>
</dbReference>
<keyword evidence="3 7" id="KW-0378">Hydrolase</keyword>
<dbReference type="InterPro" id="IPR005747">
    <property type="entry name" value="MutS2"/>
</dbReference>
<dbReference type="Proteomes" id="UP001229346">
    <property type="component" value="Unassembled WGS sequence"/>
</dbReference>
<dbReference type="Pfam" id="PF00488">
    <property type="entry name" value="MutS_V"/>
    <property type="match status" value="1"/>
</dbReference>
<keyword evidence="4 7" id="KW-0067">ATP-binding</keyword>